<dbReference type="InterPro" id="IPR000979">
    <property type="entry name" value="Phosphodiesterase_MJ0936/Vps29"/>
</dbReference>
<dbReference type="PANTHER" id="PTHR43165">
    <property type="entry name" value="METALLOPHOSPHOESTERASE"/>
    <property type="match status" value="1"/>
</dbReference>
<dbReference type="GO" id="GO:0046872">
    <property type="term" value="F:metal ion binding"/>
    <property type="evidence" value="ECO:0007669"/>
    <property type="project" value="UniProtKB-KW"/>
</dbReference>
<dbReference type="SUPFAM" id="SSF56300">
    <property type="entry name" value="Metallo-dependent phosphatases"/>
    <property type="match status" value="1"/>
</dbReference>
<name>A0A6S6TC42_9BACT</name>
<comment type="similarity">
    <text evidence="1 2">Belongs to the metallophosphoesterase superfamily. YfcE family.</text>
</comment>
<dbReference type="InterPro" id="IPR053193">
    <property type="entry name" value="MetalloPDE_YfcE-like"/>
</dbReference>
<organism evidence="4">
    <name type="scientific">uncultured Sulfurovum sp</name>
    <dbReference type="NCBI Taxonomy" id="269237"/>
    <lineage>
        <taxon>Bacteria</taxon>
        <taxon>Pseudomonadati</taxon>
        <taxon>Campylobacterota</taxon>
        <taxon>Epsilonproteobacteria</taxon>
        <taxon>Campylobacterales</taxon>
        <taxon>Sulfurovaceae</taxon>
        <taxon>Sulfurovum</taxon>
        <taxon>environmental samples</taxon>
    </lineage>
</organism>
<accession>A0A6S6TC42</accession>
<proteinExistence type="inferred from homology"/>
<dbReference type="NCBIfam" id="TIGR00040">
    <property type="entry name" value="yfcE"/>
    <property type="match status" value="1"/>
</dbReference>
<evidence type="ECO:0000313" key="4">
    <source>
        <dbReference type="EMBL" id="CAA6820851.1"/>
    </source>
</evidence>
<dbReference type="InterPro" id="IPR024654">
    <property type="entry name" value="Calcineurin-like_PHP_lpxH"/>
</dbReference>
<feature type="domain" description="Calcineurin-like phosphoesterase" evidence="3">
    <location>
        <begin position="1"/>
        <end position="142"/>
    </location>
</feature>
<sequence>MKIGILSDSHTKTTLHKDAIEHLLSLGVEYLLHAGDIMLEEHLQMLVDTGLPYACVYGNNDTALISLDGQYNIFQEPHYFKIEDLKIKMMHMPYFMAADVDMVVSGHTHMFEASLSNKTLFINPGEVCAREKPLSECAVVIVENSSFEVAHYFRELSKKEWTKREIEI</sequence>
<dbReference type="AlphaFoldDB" id="A0A6S6TC42"/>
<dbReference type="Gene3D" id="3.60.21.10">
    <property type="match status" value="1"/>
</dbReference>
<reference evidence="4" key="1">
    <citation type="submission" date="2020-01" db="EMBL/GenBank/DDBJ databases">
        <authorList>
            <person name="Meier V. D."/>
            <person name="Meier V D."/>
        </authorList>
    </citation>
    <scope>NUCLEOTIDE SEQUENCE</scope>
    <source>
        <strain evidence="4">HLG_WM_MAG_06</strain>
    </source>
</reference>
<dbReference type="GO" id="GO:0016787">
    <property type="term" value="F:hydrolase activity"/>
    <property type="evidence" value="ECO:0007669"/>
    <property type="project" value="UniProtKB-UniRule"/>
</dbReference>
<keyword evidence="2" id="KW-0479">Metal-binding</keyword>
<evidence type="ECO:0000256" key="2">
    <source>
        <dbReference type="RuleBase" id="RU362039"/>
    </source>
</evidence>
<dbReference type="Pfam" id="PF12850">
    <property type="entry name" value="Metallophos_2"/>
    <property type="match status" value="1"/>
</dbReference>
<dbReference type="InterPro" id="IPR029052">
    <property type="entry name" value="Metallo-depent_PP-like"/>
</dbReference>
<dbReference type="PANTHER" id="PTHR43165:SF1">
    <property type="entry name" value="PHOSPHODIESTERASE MJ0936"/>
    <property type="match status" value="1"/>
</dbReference>
<dbReference type="EC" id="3.1.4.-" evidence="2"/>
<evidence type="ECO:0000256" key="1">
    <source>
        <dbReference type="ARBA" id="ARBA00008950"/>
    </source>
</evidence>
<protein>
    <recommendedName>
        <fullName evidence="2">Phosphoesterase</fullName>
        <ecNumber evidence="2">3.1.4.-</ecNumber>
    </recommendedName>
</protein>
<dbReference type="EMBL" id="CACVAP010000093">
    <property type="protein sequence ID" value="CAA6820851.1"/>
    <property type="molecule type" value="Genomic_DNA"/>
</dbReference>
<gene>
    <name evidence="4" type="ORF">HELGO_WM1541</name>
</gene>
<comment type="cofactor">
    <cofactor evidence="2">
        <name>a divalent metal cation</name>
        <dbReference type="ChEBI" id="CHEBI:60240"/>
    </cofactor>
</comment>
<evidence type="ECO:0000259" key="3">
    <source>
        <dbReference type="Pfam" id="PF12850"/>
    </source>
</evidence>